<feature type="domain" description="HTH lysR-type" evidence="5">
    <location>
        <begin position="10"/>
        <end position="67"/>
    </location>
</feature>
<organism evidence="6 7">
    <name type="scientific">Pseudomonas savastanoi pv. nerii</name>
    <dbReference type="NCBI Taxonomy" id="360921"/>
    <lineage>
        <taxon>Bacteria</taxon>
        <taxon>Pseudomonadati</taxon>
        <taxon>Pseudomonadota</taxon>
        <taxon>Gammaproteobacteria</taxon>
        <taxon>Pseudomonadales</taxon>
        <taxon>Pseudomonadaceae</taxon>
        <taxon>Pseudomonas</taxon>
    </lineage>
</organism>
<dbReference type="Pfam" id="PF00126">
    <property type="entry name" value="HTH_1"/>
    <property type="match status" value="1"/>
</dbReference>
<dbReference type="GO" id="GO:0043565">
    <property type="term" value="F:sequence-specific DNA binding"/>
    <property type="evidence" value="ECO:0007669"/>
    <property type="project" value="TreeGrafter"/>
</dbReference>
<evidence type="ECO:0000256" key="3">
    <source>
        <dbReference type="ARBA" id="ARBA00023125"/>
    </source>
</evidence>
<dbReference type="SUPFAM" id="SSF46785">
    <property type="entry name" value="Winged helix' DNA-binding domain"/>
    <property type="match status" value="1"/>
</dbReference>
<keyword evidence="4" id="KW-0804">Transcription</keyword>
<dbReference type="AlphaFoldDB" id="A0AB73RGL8"/>
<dbReference type="Gene3D" id="1.10.10.10">
    <property type="entry name" value="Winged helix-like DNA-binding domain superfamily/Winged helix DNA-binding domain"/>
    <property type="match status" value="1"/>
</dbReference>
<evidence type="ECO:0000256" key="4">
    <source>
        <dbReference type="ARBA" id="ARBA00023163"/>
    </source>
</evidence>
<dbReference type="PROSITE" id="PS50931">
    <property type="entry name" value="HTH_LYSR"/>
    <property type="match status" value="1"/>
</dbReference>
<comment type="caution">
    <text evidence="6">The sequence shown here is derived from an EMBL/GenBank/DDBJ whole genome shotgun (WGS) entry which is preliminary data.</text>
</comment>
<dbReference type="GO" id="GO:0003700">
    <property type="term" value="F:DNA-binding transcription factor activity"/>
    <property type="evidence" value="ECO:0007669"/>
    <property type="project" value="InterPro"/>
</dbReference>
<name>A0AB73RGL8_PSESS</name>
<keyword evidence="2" id="KW-0805">Transcription regulation</keyword>
<comment type="similarity">
    <text evidence="1">Belongs to the LysR transcriptional regulatory family.</text>
</comment>
<dbReference type="FunFam" id="3.40.190.290:FF:000012">
    <property type="entry name" value="Transcriptional regulator, LysR family"/>
    <property type="match status" value="1"/>
</dbReference>
<dbReference type="PRINTS" id="PR00039">
    <property type="entry name" value="HTHLYSR"/>
</dbReference>
<dbReference type="Gene3D" id="3.40.190.290">
    <property type="match status" value="1"/>
</dbReference>
<gene>
    <name evidence="6" type="ORF">CC205_27030</name>
</gene>
<evidence type="ECO:0000259" key="5">
    <source>
        <dbReference type="PROSITE" id="PS50931"/>
    </source>
</evidence>
<dbReference type="InterPro" id="IPR005119">
    <property type="entry name" value="LysR_subst-bd"/>
</dbReference>
<reference evidence="6 7" key="1">
    <citation type="submission" date="2017-05" db="EMBL/GenBank/DDBJ databases">
        <title>Comparative genomic of Pseudomonas savastanoi pathovars.</title>
        <authorList>
            <person name="Pintado A."/>
            <person name="Moreno-Perez A."/>
            <person name="Caballo-Ponce E."/>
            <person name="Murillo J."/>
            <person name="Bardaji L."/>
            <person name="Cerboneschi M."/>
            <person name="Rodriguez-Palenzuela P."/>
            <person name="Ramos C."/>
            <person name="Tegli S."/>
        </authorList>
    </citation>
    <scope>NUCLEOTIDE SEQUENCE [LARGE SCALE GENOMIC DNA]</scope>
    <source>
        <strain evidence="6 7">ESC 23</strain>
    </source>
</reference>
<evidence type="ECO:0000313" key="7">
    <source>
        <dbReference type="Proteomes" id="UP000216306"/>
    </source>
</evidence>
<dbReference type="InterPro" id="IPR000847">
    <property type="entry name" value="LysR_HTH_N"/>
</dbReference>
<evidence type="ECO:0000313" key="6">
    <source>
        <dbReference type="EMBL" id="PAB24955.1"/>
    </source>
</evidence>
<proteinExistence type="inferred from homology"/>
<dbReference type="InterPro" id="IPR036390">
    <property type="entry name" value="WH_DNA-bd_sf"/>
</dbReference>
<dbReference type="PANTHER" id="PTHR30537">
    <property type="entry name" value="HTH-TYPE TRANSCRIPTIONAL REGULATOR"/>
    <property type="match status" value="1"/>
</dbReference>
<accession>A0AB73RGL8</accession>
<dbReference type="InterPro" id="IPR036388">
    <property type="entry name" value="WH-like_DNA-bd_sf"/>
</dbReference>
<dbReference type="InterPro" id="IPR058163">
    <property type="entry name" value="LysR-type_TF_proteobact-type"/>
</dbReference>
<dbReference type="Proteomes" id="UP000216306">
    <property type="component" value="Unassembled WGS sequence"/>
</dbReference>
<evidence type="ECO:0000256" key="1">
    <source>
        <dbReference type="ARBA" id="ARBA00009437"/>
    </source>
</evidence>
<dbReference type="Pfam" id="PF03466">
    <property type="entry name" value="LysR_substrate"/>
    <property type="match status" value="1"/>
</dbReference>
<protein>
    <submittedName>
        <fullName evidence="6">LysR family transcriptional regulator</fullName>
    </submittedName>
</protein>
<dbReference type="EMBL" id="NIAY01000194">
    <property type="protein sequence ID" value="PAB24955.1"/>
    <property type="molecule type" value="Genomic_DNA"/>
</dbReference>
<dbReference type="FunFam" id="1.10.10.10:FF:000001">
    <property type="entry name" value="LysR family transcriptional regulator"/>
    <property type="match status" value="1"/>
</dbReference>
<dbReference type="CDD" id="cd08474">
    <property type="entry name" value="PBP2_CrgA_like_5"/>
    <property type="match status" value="1"/>
</dbReference>
<sequence length="302" mass="33149">MKGSFSMATYKLDDLAVFATVGQEGNFTRAAARLGVSASAVGQTIRGLEERLGVRLLTRTTRSVTPTEAGDKLLRGLVPLLDEINAQVDAALEYSERPSGTVRISADEFAARAILWPRLKSVMAHYPEITIELITDYGMTDIVAERFDAGVRLGGTIAADMIASPISGEMRMVTVASPEYLSRHPAPQAPEELTSHKCINLRLPTHGGLYPWEFSSQGREFRVRVGGPLIMNSVYQILDGCLEGIGAAQLPNGLVDRYLENGELIEILAAWSEPFQGYHLYYPSRRQHTAAFRVVLDALRAR</sequence>
<dbReference type="SUPFAM" id="SSF53850">
    <property type="entry name" value="Periplasmic binding protein-like II"/>
    <property type="match status" value="1"/>
</dbReference>
<keyword evidence="3" id="KW-0238">DNA-binding</keyword>
<dbReference type="GO" id="GO:0006351">
    <property type="term" value="P:DNA-templated transcription"/>
    <property type="evidence" value="ECO:0007669"/>
    <property type="project" value="TreeGrafter"/>
</dbReference>
<dbReference type="PANTHER" id="PTHR30537:SF1">
    <property type="entry name" value="HTH-TYPE TRANSCRIPTIONAL REGULATOR PGRR"/>
    <property type="match status" value="1"/>
</dbReference>
<evidence type="ECO:0000256" key="2">
    <source>
        <dbReference type="ARBA" id="ARBA00023015"/>
    </source>
</evidence>